<evidence type="ECO:0000313" key="1">
    <source>
        <dbReference type="EMBL" id="CAD6491435.1"/>
    </source>
</evidence>
<name>A0A811T9F6_9EURY</name>
<accession>A0A811T9F6</accession>
<dbReference type="AlphaFoldDB" id="A0A811T9F6"/>
<dbReference type="EMBL" id="CAJHIR010000004">
    <property type="protein sequence ID" value="CAD6491435.1"/>
    <property type="molecule type" value="Genomic_DNA"/>
</dbReference>
<organism evidence="1 2">
    <name type="scientific">Candidatus Argoarchaeum ethanivorans</name>
    <dbReference type="NCBI Taxonomy" id="2608793"/>
    <lineage>
        <taxon>Archaea</taxon>
        <taxon>Methanobacteriati</taxon>
        <taxon>Methanobacteriota</taxon>
        <taxon>Stenosarchaea group</taxon>
        <taxon>Methanomicrobia</taxon>
        <taxon>Methanosarcinales</taxon>
        <taxon>Methanosarcinales incertae sedis</taxon>
        <taxon>GOM Arc I cluster</taxon>
        <taxon>Candidatus Argoarchaeum</taxon>
    </lineage>
</organism>
<reference evidence="1" key="1">
    <citation type="submission" date="2020-10" db="EMBL/GenBank/DDBJ databases">
        <authorList>
            <person name="Hahn C.J."/>
            <person name="Laso-Perez R."/>
            <person name="Vulcano F."/>
            <person name="Vaziourakis K.-M."/>
            <person name="Stokke R."/>
            <person name="Steen I.H."/>
            <person name="Teske A."/>
            <person name="Boetius A."/>
            <person name="Liebeke M."/>
            <person name="Amann R."/>
            <person name="Knittel K."/>
        </authorList>
    </citation>
    <scope>NUCLEOTIDE SEQUENCE</scope>
    <source>
        <strain evidence="1">Gfbio:e3339647-f889-4370-9287-4fb5cb688e4c:AG392J18_GoMArc1</strain>
    </source>
</reference>
<protein>
    <submittedName>
        <fullName evidence="1">Uncharacterized protein</fullName>
    </submittedName>
</protein>
<sequence>MIKYALEGIYNNGVVEFLEDVPVHKTMKVIVVFNEESDDGYENENWLKLSESAFEFWDNEEDAYYDDL</sequence>
<evidence type="ECO:0000313" key="2">
    <source>
        <dbReference type="Proteomes" id="UP000612009"/>
    </source>
</evidence>
<gene>
    <name evidence="1" type="ORF">LAKADJCE_00123</name>
</gene>
<comment type="caution">
    <text evidence="1">The sequence shown here is derived from an EMBL/GenBank/DDBJ whole genome shotgun (WGS) entry which is preliminary data.</text>
</comment>
<proteinExistence type="predicted"/>
<dbReference type="Proteomes" id="UP000612009">
    <property type="component" value="Unassembled WGS sequence"/>
</dbReference>